<dbReference type="HAMAP" id="MF_01197">
    <property type="entry name" value="SepF"/>
    <property type="match status" value="1"/>
</dbReference>
<comment type="similarity">
    <text evidence="5">Belongs to the SepF family.</text>
</comment>
<evidence type="ECO:0000313" key="7">
    <source>
        <dbReference type="EMBL" id="PHU38584.1"/>
    </source>
</evidence>
<organism evidence="7 8">
    <name type="scientific">Agathobacter ruminis</name>
    <dbReference type="NCBI Taxonomy" id="1712665"/>
    <lineage>
        <taxon>Bacteria</taxon>
        <taxon>Bacillati</taxon>
        <taxon>Bacillota</taxon>
        <taxon>Clostridia</taxon>
        <taxon>Lachnospirales</taxon>
        <taxon>Lachnospiraceae</taxon>
        <taxon>Agathobacter</taxon>
    </lineage>
</organism>
<feature type="region of interest" description="Disordered" evidence="6">
    <location>
        <begin position="36"/>
        <end position="60"/>
    </location>
</feature>
<evidence type="ECO:0000256" key="4">
    <source>
        <dbReference type="ARBA" id="ARBA00044936"/>
    </source>
</evidence>
<dbReference type="GO" id="GO:0043093">
    <property type="term" value="P:FtsZ-dependent cytokinesis"/>
    <property type="evidence" value="ECO:0007669"/>
    <property type="project" value="UniProtKB-UniRule"/>
</dbReference>
<reference evidence="7 8" key="1">
    <citation type="submission" date="2017-10" db="EMBL/GenBank/DDBJ databases">
        <title>Resolving the taxonomy of Roseburia spp., Eubacterium rectale and Agathobacter spp. through phylogenomic analysis.</title>
        <authorList>
            <person name="Sheridan P.O."/>
            <person name="Walker A.W."/>
            <person name="Duncan S.H."/>
            <person name="Scott K.P."/>
            <person name="Toole P.W.O."/>
            <person name="Luis P."/>
            <person name="Flint H.J."/>
        </authorList>
    </citation>
    <scope>NUCLEOTIDE SEQUENCE [LARGE SCALE GENOMIC DNA]</scope>
    <source>
        <strain evidence="7 8">JK623</strain>
    </source>
</reference>
<dbReference type="AlphaFoldDB" id="A0A2G3E5R4"/>
<name>A0A2G3E5R4_9FIRM</name>
<feature type="compositionally biased region" description="Basic and acidic residues" evidence="6">
    <location>
        <begin position="47"/>
        <end position="60"/>
    </location>
</feature>
<evidence type="ECO:0000256" key="6">
    <source>
        <dbReference type="SAM" id="MobiDB-lite"/>
    </source>
</evidence>
<comment type="caution">
    <text evidence="7">The sequence shown here is derived from an EMBL/GenBank/DDBJ whole genome shotgun (WGS) entry which is preliminary data.</text>
</comment>
<dbReference type="PANTHER" id="PTHR35798:SF1">
    <property type="entry name" value="CELL DIVISION PROTEIN SEPF"/>
    <property type="match status" value="1"/>
</dbReference>
<dbReference type="GO" id="GO:0005737">
    <property type="term" value="C:cytoplasm"/>
    <property type="evidence" value="ECO:0007669"/>
    <property type="project" value="UniProtKB-SubCell"/>
</dbReference>
<evidence type="ECO:0000313" key="8">
    <source>
        <dbReference type="Proteomes" id="UP000224563"/>
    </source>
</evidence>
<keyword evidence="3 5" id="KW-0131">Cell cycle</keyword>
<evidence type="ECO:0000256" key="1">
    <source>
        <dbReference type="ARBA" id="ARBA00022618"/>
    </source>
</evidence>
<comment type="subunit">
    <text evidence="5">Homodimer. Interacts with FtsZ.</text>
</comment>
<dbReference type="GO" id="GO:0000917">
    <property type="term" value="P:division septum assembly"/>
    <property type="evidence" value="ECO:0007669"/>
    <property type="project" value="UniProtKB-KW"/>
</dbReference>
<keyword evidence="8" id="KW-1185">Reference proteome</keyword>
<dbReference type="PANTHER" id="PTHR35798">
    <property type="entry name" value="CELL DIVISION PROTEIN SEPF"/>
    <property type="match status" value="1"/>
</dbReference>
<dbReference type="Pfam" id="PF04472">
    <property type="entry name" value="SepF"/>
    <property type="match status" value="1"/>
</dbReference>
<dbReference type="InterPro" id="IPR023052">
    <property type="entry name" value="Cell_div_SepF"/>
</dbReference>
<dbReference type="InterPro" id="IPR007561">
    <property type="entry name" value="Cell_div_SepF/SepF-rel"/>
</dbReference>
<dbReference type="Gene3D" id="3.30.110.150">
    <property type="entry name" value="SepF-like protein"/>
    <property type="match status" value="1"/>
</dbReference>
<dbReference type="Proteomes" id="UP000224563">
    <property type="component" value="Unassembled WGS sequence"/>
</dbReference>
<proteinExistence type="inferred from homology"/>
<accession>A0A2G3E5R4</accession>
<keyword evidence="5" id="KW-0963">Cytoplasm</keyword>
<protein>
    <recommendedName>
        <fullName evidence="5">Cell division protein SepF</fullName>
    </recommendedName>
</protein>
<sequence length="176" mass="19784">MSFIDKIMNVMHLNTDDEDDEDFTFGSDDYDLEEEEPIVEKRHSRRAAKESGYAKEPLMREKPAVKTAPNITAFNRSSKKQMLGMEVVVVRPTSVEDAREITETLLNGRTVFLNMEGLNVEIAQRIIDFTSGSCFAISGNLQKVSTYIFIITPANVDISGDLQEMFDGFDIGSMNV</sequence>
<comment type="subcellular location">
    <subcellularLocation>
        <location evidence="5">Cytoplasm</location>
    </subcellularLocation>
    <text evidence="5">Localizes to the division site, in a FtsZ-dependent manner.</text>
</comment>
<dbReference type="EMBL" id="PDYG01000006">
    <property type="protein sequence ID" value="PHU38584.1"/>
    <property type="molecule type" value="Genomic_DNA"/>
</dbReference>
<keyword evidence="1 5" id="KW-0132">Cell division</keyword>
<evidence type="ECO:0000256" key="5">
    <source>
        <dbReference type="HAMAP-Rule" id="MF_01197"/>
    </source>
</evidence>
<evidence type="ECO:0000256" key="3">
    <source>
        <dbReference type="ARBA" id="ARBA00023306"/>
    </source>
</evidence>
<reference evidence="7 8" key="2">
    <citation type="submission" date="2017-10" db="EMBL/GenBank/DDBJ databases">
        <authorList>
            <person name="Banno H."/>
            <person name="Chua N.-H."/>
        </authorList>
    </citation>
    <scope>NUCLEOTIDE SEQUENCE [LARGE SCALE GENOMIC DNA]</scope>
    <source>
        <strain evidence="7 8">JK623</strain>
    </source>
</reference>
<dbReference type="RefSeq" id="WP_031545428.1">
    <property type="nucleotide sequence ID" value="NZ_JANSWH010000099.1"/>
</dbReference>
<evidence type="ECO:0000256" key="2">
    <source>
        <dbReference type="ARBA" id="ARBA00023210"/>
    </source>
</evidence>
<gene>
    <name evidence="5" type="primary">sepF</name>
    <name evidence="7" type="ORF">CSX02_02350</name>
</gene>
<comment type="function">
    <text evidence="4 5">Cell division protein that is part of the divisome complex and is recruited early to the Z-ring. Probably stimulates Z-ring formation, perhaps through the cross-linking of FtsZ protofilaments. Its function overlaps with FtsA.</text>
</comment>
<keyword evidence="2 5" id="KW-0717">Septation</keyword>
<dbReference type="InterPro" id="IPR038594">
    <property type="entry name" value="SepF-like_sf"/>
</dbReference>